<evidence type="ECO:0000313" key="3">
    <source>
        <dbReference type="Proteomes" id="UP000256964"/>
    </source>
</evidence>
<dbReference type="AlphaFoldDB" id="A0A371D220"/>
<organism evidence="2 3">
    <name type="scientific">Lentinus brumalis</name>
    <dbReference type="NCBI Taxonomy" id="2498619"/>
    <lineage>
        <taxon>Eukaryota</taxon>
        <taxon>Fungi</taxon>
        <taxon>Dikarya</taxon>
        <taxon>Basidiomycota</taxon>
        <taxon>Agaricomycotina</taxon>
        <taxon>Agaricomycetes</taxon>
        <taxon>Polyporales</taxon>
        <taxon>Polyporaceae</taxon>
        <taxon>Lentinus</taxon>
    </lineage>
</organism>
<dbReference type="EMBL" id="KZ857426">
    <property type="protein sequence ID" value="RDX46572.1"/>
    <property type="molecule type" value="Genomic_DNA"/>
</dbReference>
<accession>A0A371D220</accession>
<sequence>MAASVVAVDTEKYAGRTRLTSFSPISRELLARDRACAVTQVRFRRCSGKLSPCGGHSSISSIRRLTVPDTCTVSRLSHPWRWRGPQEISAQSKSPRCCRRHFRFSPLLRPVLGLSPTVLAHPVARVREHTDMDMRSPRSAVGPATAAPQAGSMHTRMAQDSDSGSPIWRASWPPNGLARCTLPSESAPSQMRLACTLNH</sequence>
<dbReference type="Proteomes" id="UP000256964">
    <property type="component" value="Unassembled WGS sequence"/>
</dbReference>
<evidence type="ECO:0000313" key="2">
    <source>
        <dbReference type="EMBL" id="RDX46572.1"/>
    </source>
</evidence>
<feature type="region of interest" description="Disordered" evidence="1">
    <location>
        <begin position="131"/>
        <end position="168"/>
    </location>
</feature>
<name>A0A371D220_9APHY</name>
<protein>
    <submittedName>
        <fullName evidence="2">Uncharacterized protein</fullName>
    </submittedName>
</protein>
<evidence type="ECO:0000256" key="1">
    <source>
        <dbReference type="SAM" id="MobiDB-lite"/>
    </source>
</evidence>
<proteinExistence type="predicted"/>
<reference evidence="2 3" key="1">
    <citation type="journal article" date="2018" name="Biotechnol. Biofuels">
        <title>Integrative visual omics of the white-rot fungus Polyporus brumalis exposes the biotechnological potential of its oxidative enzymes for delignifying raw plant biomass.</title>
        <authorList>
            <person name="Miyauchi S."/>
            <person name="Rancon A."/>
            <person name="Drula E."/>
            <person name="Hage H."/>
            <person name="Chaduli D."/>
            <person name="Favel A."/>
            <person name="Grisel S."/>
            <person name="Henrissat B."/>
            <person name="Herpoel-Gimbert I."/>
            <person name="Ruiz-Duenas F.J."/>
            <person name="Chevret D."/>
            <person name="Hainaut M."/>
            <person name="Lin J."/>
            <person name="Wang M."/>
            <person name="Pangilinan J."/>
            <person name="Lipzen A."/>
            <person name="Lesage-Meessen L."/>
            <person name="Navarro D."/>
            <person name="Riley R."/>
            <person name="Grigoriev I.V."/>
            <person name="Zhou S."/>
            <person name="Raouche S."/>
            <person name="Rosso M.N."/>
        </authorList>
    </citation>
    <scope>NUCLEOTIDE SEQUENCE [LARGE SCALE GENOMIC DNA]</scope>
    <source>
        <strain evidence="2 3">BRFM 1820</strain>
    </source>
</reference>
<gene>
    <name evidence="2" type="ORF">OH76DRAFT_835486</name>
</gene>
<keyword evidence="3" id="KW-1185">Reference proteome</keyword>